<feature type="region of interest" description="Disordered" evidence="1">
    <location>
        <begin position="98"/>
        <end position="118"/>
    </location>
</feature>
<feature type="region of interest" description="Disordered" evidence="1">
    <location>
        <begin position="203"/>
        <end position="240"/>
    </location>
</feature>
<feature type="compositionally biased region" description="Basic and acidic residues" evidence="1">
    <location>
        <begin position="217"/>
        <end position="231"/>
    </location>
</feature>
<gene>
    <name evidence="2" type="ORF">PCA31118_00103</name>
</gene>
<accession>A0A5E4ZHA6</accession>
<protein>
    <submittedName>
        <fullName evidence="2">Uncharacterized protein</fullName>
    </submittedName>
</protein>
<dbReference type="Proteomes" id="UP000414136">
    <property type="component" value="Unassembled WGS sequence"/>
</dbReference>
<name>A0A5E4ZHA6_9BURK</name>
<dbReference type="AlphaFoldDB" id="A0A5E4ZHA6"/>
<reference evidence="2 3" key="1">
    <citation type="submission" date="2019-08" db="EMBL/GenBank/DDBJ databases">
        <authorList>
            <person name="Peeters C."/>
        </authorList>
    </citation>
    <scope>NUCLEOTIDE SEQUENCE [LARGE SCALE GENOMIC DNA]</scope>
    <source>
        <strain evidence="2 3">LMG 31118</strain>
    </source>
</reference>
<evidence type="ECO:0000256" key="1">
    <source>
        <dbReference type="SAM" id="MobiDB-lite"/>
    </source>
</evidence>
<evidence type="ECO:0000313" key="3">
    <source>
        <dbReference type="Proteomes" id="UP000414136"/>
    </source>
</evidence>
<proteinExistence type="predicted"/>
<keyword evidence="3" id="KW-1185">Reference proteome</keyword>
<dbReference type="EMBL" id="CABPSQ010000001">
    <property type="protein sequence ID" value="VVE60047.1"/>
    <property type="molecule type" value="Genomic_DNA"/>
</dbReference>
<organism evidence="2 3">
    <name type="scientific">Pandoraea captiosa</name>
    <dbReference type="NCBI Taxonomy" id="2508302"/>
    <lineage>
        <taxon>Bacteria</taxon>
        <taxon>Pseudomonadati</taxon>
        <taxon>Pseudomonadota</taxon>
        <taxon>Betaproteobacteria</taxon>
        <taxon>Burkholderiales</taxon>
        <taxon>Burkholderiaceae</taxon>
        <taxon>Pandoraea</taxon>
    </lineage>
</organism>
<evidence type="ECO:0000313" key="2">
    <source>
        <dbReference type="EMBL" id="VVE60047.1"/>
    </source>
</evidence>
<sequence length="240" mass="27659">MPRARAMVNETKRCCRYWRRWLAWQWMARWEGEAKVMHRRNASTQRIAATQGLRQACGGMRSRDANHMRNTLHANHCAQRWFPLATQGNTPNLRQATVHQHPRAKQSRHSPPYPFGYGNRTVCTPGQMRHGVDVWWVRRRHGVGDWSPAVARQSIDVLAPEMQNAHRSARLVFPADRPRVAQPPRHASSHHLIHGTLTACRPPSLARRQAPAAIATDRYHRPAPYRDDRPPCHRPAAPRN</sequence>